<evidence type="ECO:0000256" key="2">
    <source>
        <dbReference type="ARBA" id="ARBA00001997"/>
    </source>
</evidence>
<evidence type="ECO:0000256" key="8">
    <source>
        <dbReference type="PIRSR" id="PIRSR600888-1"/>
    </source>
</evidence>
<comment type="catalytic activity">
    <reaction evidence="1">
        <text>dTDP-4-dehydro-6-deoxy-alpha-D-glucose = dTDP-4-dehydro-beta-L-rhamnose</text>
        <dbReference type="Rhea" id="RHEA:16969"/>
        <dbReference type="ChEBI" id="CHEBI:57649"/>
        <dbReference type="ChEBI" id="CHEBI:62830"/>
        <dbReference type="EC" id="5.1.3.13"/>
    </reaction>
</comment>
<organism evidence="10 11">
    <name type="scientific">Sphingobium subterraneum</name>
    <dbReference type="NCBI Taxonomy" id="627688"/>
    <lineage>
        <taxon>Bacteria</taxon>
        <taxon>Pseudomonadati</taxon>
        <taxon>Pseudomonadota</taxon>
        <taxon>Alphaproteobacteria</taxon>
        <taxon>Sphingomonadales</taxon>
        <taxon>Sphingomonadaceae</taxon>
        <taxon>Sphingobium</taxon>
    </lineage>
</organism>
<dbReference type="GO" id="GO:0005829">
    <property type="term" value="C:cytosol"/>
    <property type="evidence" value="ECO:0007669"/>
    <property type="project" value="TreeGrafter"/>
</dbReference>
<evidence type="ECO:0000256" key="5">
    <source>
        <dbReference type="ARBA" id="ARBA00029758"/>
    </source>
</evidence>
<evidence type="ECO:0000313" key="11">
    <source>
        <dbReference type="Proteomes" id="UP000552700"/>
    </source>
</evidence>
<dbReference type="GO" id="GO:0008830">
    <property type="term" value="F:dTDP-4-dehydrorhamnose 3,5-epimerase activity"/>
    <property type="evidence" value="ECO:0007669"/>
    <property type="project" value="UniProtKB-EC"/>
</dbReference>
<dbReference type="RefSeq" id="WP_184079157.1">
    <property type="nucleotide sequence ID" value="NZ_JACIJP010000002.1"/>
</dbReference>
<comment type="function">
    <text evidence="2">Catalyzes the epimerization of the C3' and C5'positions of dTDP-6-deoxy-D-xylo-4-hexulose, forming dTDP-6-deoxy-L-lyxo-4-hexulose.</text>
</comment>
<dbReference type="GO" id="GO:0000271">
    <property type="term" value="P:polysaccharide biosynthetic process"/>
    <property type="evidence" value="ECO:0007669"/>
    <property type="project" value="TreeGrafter"/>
</dbReference>
<dbReference type="Gene3D" id="2.60.120.10">
    <property type="entry name" value="Jelly Rolls"/>
    <property type="match status" value="1"/>
</dbReference>
<proteinExistence type="predicted"/>
<keyword evidence="11" id="KW-1185">Reference proteome</keyword>
<dbReference type="InterPro" id="IPR014710">
    <property type="entry name" value="RmlC-like_jellyroll"/>
</dbReference>
<gene>
    <name evidence="10" type="ORF">FHS92_001475</name>
</gene>
<feature type="active site" description="Proton donor" evidence="8">
    <location>
        <position position="132"/>
    </location>
</feature>
<feature type="site" description="Participates in a stacking interaction with the thymidine ring of dTDP-4-oxo-6-deoxyglucose" evidence="9">
    <location>
        <position position="138"/>
    </location>
</feature>
<keyword evidence="10" id="KW-0413">Isomerase</keyword>
<dbReference type="AlphaFoldDB" id="A0A841J2J0"/>
<dbReference type="SUPFAM" id="SSF51182">
    <property type="entry name" value="RmlC-like cupins"/>
    <property type="match status" value="1"/>
</dbReference>
<evidence type="ECO:0000256" key="3">
    <source>
        <dbReference type="ARBA" id="ARBA00012098"/>
    </source>
</evidence>
<accession>A0A841J2J0</accession>
<dbReference type="Proteomes" id="UP000552700">
    <property type="component" value="Unassembled WGS sequence"/>
</dbReference>
<dbReference type="InterPro" id="IPR011051">
    <property type="entry name" value="RmlC_Cupin_sf"/>
</dbReference>
<evidence type="ECO:0000256" key="7">
    <source>
        <dbReference type="ARBA" id="ARBA00033311"/>
    </source>
</evidence>
<dbReference type="CDD" id="cd00438">
    <property type="entry name" value="cupin_RmlC"/>
    <property type="match status" value="1"/>
</dbReference>
<dbReference type="PANTHER" id="PTHR21047">
    <property type="entry name" value="DTDP-6-DEOXY-D-GLUCOSE-3,5 EPIMERASE"/>
    <property type="match status" value="1"/>
</dbReference>
<comment type="caution">
    <text evidence="10">The sequence shown here is derived from an EMBL/GenBank/DDBJ whole genome shotgun (WGS) entry which is preliminary data.</text>
</comment>
<name>A0A841J2J0_9SPHN</name>
<evidence type="ECO:0000256" key="1">
    <source>
        <dbReference type="ARBA" id="ARBA00001298"/>
    </source>
</evidence>
<protein>
    <recommendedName>
        <fullName evidence="4">dTDP-4-dehydrorhamnose 3,5-epimerase</fullName>
        <ecNumber evidence="3">5.1.3.13</ecNumber>
    </recommendedName>
    <alternativeName>
        <fullName evidence="6">Thymidine diphospho-4-keto-rhamnose 3,5-epimerase</fullName>
    </alternativeName>
    <alternativeName>
        <fullName evidence="5">dTDP-4-keto-6-deoxyglucose 3,5-epimerase</fullName>
    </alternativeName>
    <alternativeName>
        <fullName evidence="7">dTDP-6-deoxy-D-xylo-4-hexulose 3,5-epimerase</fullName>
    </alternativeName>
</protein>
<feature type="active site" description="Proton acceptor" evidence="8">
    <location>
        <position position="62"/>
    </location>
</feature>
<dbReference type="EMBL" id="JACIJP010000002">
    <property type="protein sequence ID" value="MBB6123746.1"/>
    <property type="molecule type" value="Genomic_DNA"/>
</dbReference>
<dbReference type="Pfam" id="PF00908">
    <property type="entry name" value="dTDP_sugar_isom"/>
    <property type="match status" value="1"/>
</dbReference>
<dbReference type="EC" id="5.1.3.13" evidence="3"/>
<sequence>MIFTPLSIEGVWRVGLSPAFDERGFFARTFCAAEFAAQGLPAVFEQSSLSRNVRAGTLRGMHYQAAPNSEAKFVRCVRGAMVDVVIDIRSESPTYGQWIAETLAADNSIGLYIAPGLAHGFQTLVDNTDVLYQITPAFRTGFSAGVRWNDPAFGIAWPISDPILSDRDATYPDWLT</sequence>
<dbReference type="GO" id="GO:0019305">
    <property type="term" value="P:dTDP-rhamnose biosynthetic process"/>
    <property type="evidence" value="ECO:0007669"/>
    <property type="project" value="TreeGrafter"/>
</dbReference>
<dbReference type="PANTHER" id="PTHR21047:SF2">
    <property type="entry name" value="THYMIDINE DIPHOSPHO-4-KETO-RHAMNOSE 3,5-EPIMERASE"/>
    <property type="match status" value="1"/>
</dbReference>
<evidence type="ECO:0000256" key="9">
    <source>
        <dbReference type="PIRSR" id="PIRSR600888-3"/>
    </source>
</evidence>
<evidence type="ECO:0000256" key="6">
    <source>
        <dbReference type="ARBA" id="ARBA00031424"/>
    </source>
</evidence>
<evidence type="ECO:0000256" key="4">
    <source>
        <dbReference type="ARBA" id="ARBA00019595"/>
    </source>
</evidence>
<evidence type="ECO:0000313" key="10">
    <source>
        <dbReference type="EMBL" id="MBB6123746.1"/>
    </source>
</evidence>
<dbReference type="InterPro" id="IPR000888">
    <property type="entry name" value="RmlC-like"/>
</dbReference>
<reference evidence="10 11" key="1">
    <citation type="submission" date="2020-08" db="EMBL/GenBank/DDBJ databases">
        <title>Genomic Encyclopedia of Type Strains, Phase IV (KMG-IV): sequencing the most valuable type-strain genomes for metagenomic binning, comparative biology and taxonomic classification.</title>
        <authorList>
            <person name="Goeker M."/>
        </authorList>
    </citation>
    <scope>NUCLEOTIDE SEQUENCE [LARGE SCALE GENOMIC DNA]</scope>
    <source>
        <strain evidence="10 11">DSM 102255</strain>
    </source>
</reference>